<dbReference type="EMBL" id="ML737740">
    <property type="protein sequence ID" value="KAE8361305.1"/>
    <property type="molecule type" value="Genomic_DNA"/>
</dbReference>
<proteinExistence type="predicted"/>
<reference evidence="1 2" key="1">
    <citation type="submission" date="2019-04" db="EMBL/GenBank/DDBJ databases">
        <title>Friends and foes A comparative genomics studyof 23 Aspergillus species from section Flavi.</title>
        <authorList>
            <consortium name="DOE Joint Genome Institute"/>
            <person name="Kjaerbolling I."/>
            <person name="Vesth T."/>
            <person name="Frisvad J.C."/>
            <person name="Nybo J.L."/>
            <person name="Theobald S."/>
            <person name="Kildgaard S."/>
            <person name="Isbrandt T."/>
            <person name="Kuo A."/>
            <person name="Sato A."/>
            <person name="Lyhne E.K."/>
            <person name="Kogle M.E."/>
            <person name="Wiebenga A."/>
            <person name="Kun R.S."/>
            <person name="Lubbers R.J."/>
            <person name="Makela M.R."/>
            <person name="Barry K."/>
            <person name="Chovatia M."/>
            <person name="Clum A."/>
            <person name="Daum C."/>
            <person name="Haridas S."/>
            <person name="He G."/>
            <person name="LaButti K."/>
            <person name="Lipzen A."/>
            <person name="Mondo S."/>
            <person name="Riley R."/>
            <person name="Salamov A."/>
            <person name="Simmons B.A."/>
            <person name="Magnuson J.K."/>
            <person name="Henrissat B."/>
            <person name="Mortensen U.H."/>
            <person name="Larsen T.O."/>
            <person name="Devries R.P."/>
            <person name="Grigoriev I.V."/>
            <person name="Machida M."/>
            <person name="Baker S.E."/>
            <person name="Andersen M.R."/>
        </authorList>
    </citation>
    <scope>NUCLEOTIDE SEQUENCE [LARGE SCALE GENOMIC DNA]</scope>
    <source>
        <strain evidence="1 2">CBS 763.97</strain>
    </source>
</reference>
<accession>A0A5N6ZV74</accession>
<dbReference type="AlphaFoldDB" id="A0A5N6ZV74"/>
<dbReference type="Proteomes" id="UP000326268">
    <property type="component" value="Unassembled WGS sequence"/>
</dbReference>
<protein>
    <submittedName>
        <fullName evidence="1">Uncharacterized protein</fullName>
    </submittedName>
</protein>
<organism evidence="1 2">
    <name type="scientific">Aspergillus caelatus</name>
    <dbReference type="NCBI Taxonomy" id="61420"/>
    <lineage>
        <taxon>Eukaryota</taxon>
        <taxon>Fungi</taxon>
        <taxon>Dikarya</taxon>
        <taxon>Ascomycota</taxon>
        <taxon>Pezizomycotina</taxon>
        <taxon>Eurotiomycetes</taxon>
        <taxon>Eurotiomycetidae</taxon>
        <taxon>Eurotiales</taxon>
        <taxon>Aspergillaceae</taxon>
        <taxon>Aspergillus</taxon>
        <taxon>Aspergillus subgen. Circumdati</taxon>
    </lineage>
</organism>
<dbReference type="RefSeq" id="XP_031924386.1">
    <property type="nucleotide sequence ID" value="XM_032073106.1"/>
</dbReference>
<gene>
    <name evidence="1" type="ORF">BDV27DRAFT_160819</name>
</gene>
<dbReference type="GeneID" id="43657552"/>
<sequence>MCLDPPKPSPCPGKCGGGGGGNGGNGGNNLNGNGKCPPGCVSQCQGNNNNCGQGPNTGNGNNAAKPTNPEGKALARRHTGNDYVWGGYYGDVYQFRICKATADCSKGSELAASDTFVINDQLGTTGDSTGKLFWMVSGALWRFATSDNAASAVRFSARPWCGDTCGICLRGDVKVLVPICPAANPGIGFKANPRYCQPLIVEKVPCINEDGTLEKPKPNKPAAGHEEL</sequence>
<evidence type="ECO:0000313" key="2">
    <source>
        <dbReference type="Proteomes" id="UP000326268"/>
    </source>
</evidence>
<keyword evidence="2" id="KW-1185">Reference proteome</keyword>
<dbReference type="OrthoDB" id="4495659at2759"/>
<name>A0A5N6ZV74_9EURO</name>
<evidence type="ECO:0000313" key="1">
    <source>
        <dbReference type="EMBL" id="KAE8361305.1"/>
    </source>
</evidence>